<feature type="compositionally biased region" description="Pro residues" evidence="2">
    <location>
        <begin position="450"/>
        <end position="461"/>
    </location>
</feature>
<feature type="compositionally biased region" description="Low complexity" evidence="2">
    <location>
        <begin position="206"/>
        <end position="224"/>
    </location>
</feature>
<dbReference type="OrthoDB" id="348051at2759"/>
<dbReference type="InterPro" id="IPR047173">
    <property type="entry name" value="STRAD_A/B-like"/>
</dbReference>
<feature type="compositionally biased region" description="Pro residues" evidence="2">
    <location>
        <begin position="468"/>
        <end position="477"/>
    </location>
</feature>
<dbReference type="Pfam" id="PF00069">
    <property type="entry name" value="Pkinase"/>
    <property type="match status" value="1"/>
</dbReference>
<sequence length="542" mass="55300">MSSTLPGGFEETPALVVLREVGRGLAYMHKHGTLHRNLKSSSILIDAEGDVRLADFGFSTSLYRGGELRSKATTFVGSHGWMAPEVLEQASGYDAAADIWSFGITAIELTRGAAPYAGMAPLKVMLRVLHSDPPIPAEAASSGFKELVAACVQHEPTGRPTASRLLTRAVLSALGDAPSGTWLRPIIAQLPPLHERCKAARMQPVAAAAEPSAASHTASPPTIAGEPRASASDEAGWDWELGEGTVAAVCATAGVTEGAAASSAGGIAAGAATEGAADVTKDDVAEGAVGGTAEGIASGAADGATVETAPDEADAAAASETPVALGLALASEAIREALAAASEGAHDGALESARSASMEVEPAAREAAGQPTADAFAQRLANPTSSESSEPEVPGAAVPLAEGPAAVEAVDVAEVVEEPMAAKPEEAREAPKGAPLLAVPSALSVEAPPQGQPPPTAPQPVVPSAALQPPPAHPPAEQPRKARRKFVVHGSSSNEQLRELYGKLDKDHAAVWNDAALYISNRFGSRKHSISIHYLRSHNLSR</sequence>
<accession>A0A0M0J7F5</accession>
<dbReference type="AlphaFoldDB" id="A0A0M0J7F5"/>
<dbReference type="PANTHER" id="PTHR48014">
    <property type="entry name" value="SERINE/THREONINE-PROTEIN KINASE FRAY2"/>
    <property type="match status" value="1"/>
</dbReference>
<dbReference type="InterPro" id="IPR000719">
    <property type="entry name" value="Prot_kinase_dom"/>
</dbReference>
<gene>
    <name evidence="4" type="ORF">Ctob_005716</name>
</gene>
<proteinExistence type="inferred from homology"/>
<feature type="region of interest" description="Disordered" evidence="2">
    <location>
        <begin position="349"/>
        <end position="372"/>
    </location>
</feature>
<evidence type="ECO:0000313" key="5">
    <source>
        <dbReference type="Proteomes" id="UP000037460"/>
    </source>
</evidence>
<feature type="region of interest" description="Disordered" evidence="2">
    <location>
        <begin position="295"/>
        <end position="317"/>
    </location>
</feature>
<name>A0A0M0J7F5_9EUKA</name>
<evidence type="ECO:0000259" key="3">
    <source>
        <dbReference type="PROSITE" id="PS50011"/>
    </source>
</evidence>
<dbReference type="GO" id="GO:0043539">
    <property type="term" value="F:protein serine/threonine kinase activator activity"/>
    <property type="evidence" value="ECO:0007669"/>
    <property type="project" value="InterPro"/>
</dbReference>
<dbReference type="SUPFAM" id="SSF56112">
    <property type="entry name" value="Protein kinase-like (PK-like)"/>
    <property type="match status" value="1"/>
</dbReference>
<feature type="region of interest" description="Disordered" evidence="2">
    <location>
        <begin position="445"/>
        <end position="483"/>
    </location>
</feature>
<keyword evidence="5" id="KW-1185">Reference proteome</keyword>
<organism evidence="4 5">
    <name type="scientific">Chrysochromulina tobinii</name>
    <dbReference type="NCBI Taxonomy" id="1460289"/>
    <lineage>
        <taxon>Eukaryota</taxon>
        <taxon>Haptista</taxon>
        <taxon>Haptophyta</taxon>
        <taxon>Prymnesiophyceae</taxon>
        <taxon>Prymnesiales</taxon>
        <taxon>Chrysochromulinaceae</taxon>
        <taxon>Chrysochromulina</taxon>
    </lineage>
</organism>
<reference evidence="5" key="1">
    <citation type="journal article" date="2015" name="PLoS Genet.">
        <title>Genome Sequence and Transcriptome Analyses of Chrysochromulina tobin: Metabolic Tools for Enhanced Algal Fitness in the Prominent Order Prymnesiales (Haptophyceae).</title>
        <authorList>
            <person name="Hovde B.T."/>
            <person name="Deodato C.R."/>
            <person name="Hunsperger H.M."/>
            <person name="Ryken S.A."/>
            <person name="Yost W."/>
            <person name="Jha R.K."/>
            <person name="Patterson J."/>
            <person name="Monnat R.J. Jr."/>
            <person name="Barlow S.B."/>
            <person name="Starkenburg S.R."/>
            <person name="Cattolico R.A."/>
        </authorList>
    </citation>
    <scope>NUCLEOTIDE SEQUENCE</scope>
    <source>
        <strain evidence="5">CCMP291</strain>
    </source>
</reference>
<dbReference type="Proteomes" id="UP000037460">
    <property type="component" value="Unassembled WGS sequence"/>
</dbReference>
<evidence type="ECO:0000313" key="4">
    <source>
        <dbReference type="EMBL" id="KOO22287.1"/>
    </source>
</evidence>
<dbReference type="PROSITE" id="PS50011">
    <property type="entry name" value="PROTEIN_KINASE_DOM"/>
    <property type="match status" value="1"/>
</dbReference>
<comment type="caution">
    <text evidence="4">The sequence shown here is derived from an EMBL/GenBank/DDBJ whole genome shotgun (WGS) entry which is preliminary data.</text>
</comment>
<comment type="similarity">
    <text evidence="1">Belongs to the protein kinase superfamily. STE Ser/Thr protein kinase family. STE20 subfamily.</text>
</comment>
<dbReference type="GO" id="GO:0005524">
    <property type="term" value="F:ATP binding"/>
    <property type="evidence" value="ECO:0007669"/>
    <property type="project" value="InterPro"/>
</dbReference>
<protein>
    <recommendedName>
        <fullName evidence="3">Protein kinase domain-containing protein</fullName>
    </recommendedName>
</protein>
<feature type="domain" description="Protein kinase" evidence="3">
    <location>
        <begin position="1"/>
        <end position="171"/>
    </location>
</feature>
<evidence type="ECO:0000256" key="1">
    <source>
        <dbReference type="ARBA" id="ARBA00008874"/>
    </source>
</evidence>
<dbReference type="GO" id="GO:0004672">
    <property type="term" value="F:protein kinase activity"/>
    <property type="evidence" value="ECO:0007669"/>
    <property type="project" value="InterPro"/>
</dbReference>
<dbReference type="InterPro" id="IPR011009">
    <property type="entry name" value="Kinase-like_dom_sf"/>
</dbReference>
<dbReference type="EMBL" id="JWZX01003292">
    <property type="protein sequence ID" value="KOO22287.1"/>
    <property type="molecule type" value="Genomic_DNA"/>
</dbReference>
<evidence type="ECO:0000256" key="2">
    <source>
        <dbReference type="SAM" id="MobiDB-lite"/>
    </source>
</evidence>
<feature type="region of interest" description="Disordered" evidence="2">
    <location>
        <begin position="204"/>
        <end position="233"/>
    </location>
</feature>
<dbReference type="Gene3D" id="1.10.510.10">
    <property type="entry name" value="Transferase(Phosphotransferase) domain 1"/>
    <property type="match status" value="1"/>
</dbReference>
<dbReference type="PANTHER" id="PTHR48014:SF21">
    <property type="entry name" value="SERINE_THREONINE-PROTEIN KINASE FRAY2"/>
    <property type="match status" value="1"/>
</dbReference>